<sequence>MGASDIPVILIHGLWVHASSWDPWIERFRAAGFAPAAPGWPGDGDTAAGTRTDPGRLAGVGLDELVAHYGRIVDALDTPPIVIGHSVGGLVAQRLNATYTLRAAVAISPAPVKGVRPVPLAQLRSSFPALRWPGNIGRTVPLTAAQFRYAFGNTLTGTESDDLHARYAIPGPARPLFEIATANLRRRSPAAVDTGAAGRAPLLMIAAEQDHTVPAVVVRAAHRLHRDADLVSLPDRGHSLVFDHGWAGVAERVETWLEERVTGPLAAAGGDAAGDRA</sequence>
<dbReference type="InterPro" id="IPR029058">
    <property type="entry name" value="AB_hydrolase_fold"/>
</dbReference>
<dbReference type="Pfam" id="PF12697">
    <property type="entry name" value="Abhydrolase_6"/>
    <property type="match status" value="1"/>
</dbReference>
<evidence type="ECO:0000313" key="2">
    <source>
        <dbReference type="EMBL" id="MDP9792850.1"/>
    </source>
</evidence>
<dbReference type="RefSeq" id="WP_306827737.1">
    <property type="nucleotide sequence ID" value="NZ_JAUSRA010000001.1"/>
</dbReference>
<proteinExistence type="predicted"/>
<protein>
    <submittedName>
        <fullName evidence="2">Pimeloyl-ACP methyl ester carboxylesterase</fullName>
    </submittedName>
</protein>
<dbReference type="EMBL" id="JAUSRA010000001">
    <property type="protein sequence ID" value="MDP9792850.1"/>
    <property type="molecule type" value="Genomic_DNA"/>
</dbReference>
<organism evidence="2 3">
    <name type="scientific">Catenuloplanes nepalensis</name>
    <dbReference type="NCBI Taxonomy" id="587533"/>
    <lineage>
        <taxon>Bacteria</taxon>
        <taxon>Bacillati</taxon>
        <taxon>Actinomycetota</taxon>
        <taxon>Actinomycetes</taxon>
        <taxon>Micromonosporales</taxon>
        <taxon>Micromonosporaceae</taxon>
        <taxon>Catenuloplanes</taxon>
    </lineage>
</organism>
<gene>
    <name evidence="2" type="ORF">J2S43_001362</name>
</gene>
<keyword evidence="3" id="KW-1185">Reference proteome</keyword>
<dbReference type="InterPro" id="IPR050228">
    <property type="entry name" value="Carboxylesterase_BioH"/>
</dbReference>
<comment type="caution">
    <text evidence="2">The sequence shown here is derived from an EMBL/GenBank/DDBJ whole genome shotgun (WGS) entry which is preliminary data.</text>
</comment>
<dbReference type="PANTHER" id="PTHR43194">
    <property type="entry name" value="HYDROLASE ALPHA/BETA FOLD FAMILY"/>
    <property type="match status" value="1"/>
</dbReference>
<dbReference type="Proteomes" id="UP001240984">
    <property type="component" value="Unassembled WGS sequence"/>
</dbReference>
<name>A0ABT9MN87_9ACTN</name>
<dbReference type="PANTHER" id="PTHR43194:SF2">
    <property type="entry name" value="PEROXISOMAL MEMBRANE PROTEIN LPX1"/>
    <property type="match status" value="1"/>
</dbReference>
<evidence type="ECO:0000313" key="3">
    <source>
        <dbReference type="Proteomes" id="UP001240984"/>
    </source>
</evidence>
<accession>A0ABT9MN87</accession>
<dbReference type="InterPro" id="IPR000073">
    <property type="entry name" value="AB_hydrolase_1"/>
</dbReference>
<evidence type="ECO:0000259" key="1">
    <source>
        <dbReference type="Pfam" id="PF12697"/>
    </source>
</evidence>
<dbReference type="SUPFAM" id="SSF53474">
    <property type="entry name" value="alpha/beta-Hydrolases"/>
    <property type="match status" value="1"/>
</dbReference>
<reference evidence="2 3" key="1">
    <citation type="submission" date="2023-07" db="EMBL/GenBank/DDBJ databases">
        <title>Sequencing the genomes of 1000 actinobacteria strains.</title>
        <authorList>
            <person name="Klenk H.-P."/>
        </authorList>
    </citation>
    <scope>NUCLEOTIDE SEQUENCE [LARGE SCALE GENOMIC DNA]</scope>
    <source>
        <strain evidence="2 3">DSM 44710</strain>
    </source>
</reference>
<feature type="domain" description="AB hydrolase-1" evidence="1">
    <location>
        <begin position="8"/>
        <end position="251"/>
    </location>
</feature>
<dbReference type="Gene3D" id="3.40.50.1820">
    <property type="entry name" value="alpha/beta hydrolase"/>
    <property type="match status" value="1"/>
</dbReference>